<reference evidence="2" key="2">
    <citation type="submission" date="2014-07" db="EMBL/GenBank/DDBJ databases">
        <authorList>
            <person name="Hull J."/>
        </authorList>
    </citation>
    <scope>NUCLEOTIDE SEQUENCE</scope>
</reference>
<protein>
    <submittedName>
        <fullName evidence="2">Coiled-coil domain-containing protein 65</fullName>
    </submittedName>
</protein>
<organism evidence="2">
    <name type="scientific">Lygus hesperus</name>
    <name type="common">Western plant bug</name>
    <dbReference type="NCBI Taxonomy" id="30085"/>
    <lineage>
        <taxon>Eukaryota</taxon>
        <taxon>Metazoa</taxon>
        <taxon>Ecdysozoa</taxon>
        <taxon>Arthropoda</taxon>
        <taxon>Hexapoda</taxon>
        <taxon>Insecta</taxon>
        <taxon>Pterygota</taxon>
        <taxon>Neoptera</taxon>
        <taxon>Paraneoptera</taxon>
        <taxon>Hemiptera</taxon>
        <taxon>Heteroptera</taxon>
        <taxon>Panheteroptera</taxon>
        <taxon>Cimicomorpha</taxon>
        <taxon>Miridae</taxon>
        <taxon>Mirini</taxon>
        <taxon>Lygus</taxon>
    </lineage>
</organism>
<keyword evidence="1" id="KW-0175">Coiled coil</keyword>
<dbReference type="EMBL" id="GBHO01022243">
    <property type="protein sequence ID" value="JAG21361.1"/>
    <property type="molecule type" value="Transcribed_RNA"/>
</dbReference>
<proteinExistence type="predicted"/>
<evidence type="ECO:0000313" key="2">
    <source>
        <dbReference type="EMBL" id="JAG21361.1"/>
    </source>
</evidence>
<evidence type="ECO:0000256" key="1">
    <source>
        <dbReference type="SAM" id="Coils"/>
    </source>
</evidence>
<reference evidence="2" key="1">
    <citation type="journal article" date="2014" name="PLoS ONE">
        <title>Transcriptome-Based Identification of ABC Transporters in the Western Tarnished Plant Bug Lygus hesperus.</title>
        <authorList>
            <person name="Hull J.J."/>
            <person name="Chaney K."/>
            <person name="Geib S.M."/>
            <person name="Fabrick J.A."/>
            <person name="Brent C.S."/>
            <person name="Walsh D."/>
            <person name="Lavine L.C."/>
        </authorList>
    </citation>
    <scope>NUCLEOTIDE SEQUENCE</scope>
</reference>
<feature type="coiled-coil region" evidence="1">
    <location>
        <begin position="375"/>
        <end position="402"/>
    </location>
</feature>
<gene>
    <name evidence="2" type="primary">CCDC65_1</name>
    <name evidence="2" type="ORF">CM83_4131</name>
</gene>
<dbReference type="AlphaFoldDB" id="A0A0A9XNZ0"/>
<name>A0A0A9XNZ0_LYGHE</name>
<sequence length="413" mass="49120">MPTGKKGGKKKKKGSSFNQEEMISKGELLEASFPDAAVNVANMLKEKSFPVVYQEMKHKWHLFEYASKMKDMYIHKLKEDLDLIDEQKVIVHQLQIESIDKILADTYTRSKKYFNEYERRRNAIITDRNCFISHNIKLSRSEQDWLQSYNYLLHEDNKEYNEFFFQDIRLAQYEKRQQFIMEMNYYGEWVLQVMKQACERIQRIYDDYVENTREKKALYDILRDQNSKDEVSIDEFNKKIAWLQVQQKKASDTVSKTKNIASSILDLEAEKSIYDDAQNVLRQRFVTEAEADQRKLDELSQISNACIQELQEDLKLAEDILKYALLCSKYETVVEKAQPYSSLILSIEMPIDKKFSRFKQMHRLLYRMAQTDLECDYMECVKEKYEKENATLEEAVRDVLKNYGSQAPNFGYY</sequence>
<accession>A0A0A9XNZ0</accession>